<evidence type="ECO:0000256" key="1">
    <source>
        <dbReference type="SAM" id="MobiDB-lite"/>
    </source>
</evidence>
<evidence type="ECO:0000313" key="3">
    <source>
        <dbReference type="Proteomes" id="UP000783863"/>
    </source>
</evidence>
<name>A0A8J7YHJ0_9EURY</name>
<feature type="region of interest" description="Disordered" evidence="1">
    <location>
        <begin position="175"/>
        <end position="201"/>
    </location>
</feature>
<feature type="compositionally biased region" description="Low complexity" evidence="1">
    <location>
        <begin position="71"/>
        <end position="81"/>
    </location>
</feature>
<keyword evidence="3" id="KW-1185">Reference proteome</keyword>
<feature type="compositionally biased region" description="Gly residues" evidence="1">
    <location>
        <begin position="56"/>
        <end position="70"/>
    </location>
</feature>
<dbReference type="Proteomes" id="UP000783863">
    <property type="component" value="Unassembled WGS sequence"/>
</dbReference>
<feature type="compositionally biased region" description="Polar residues" evidence="1">
    <location>
        <begin position="29"/>
        <end position="46"/>
    </location>
</feature>
<dbReference type="EMBL" id="RKLQ01000001">
    <property type="protein sequence ID" value="MBX0303114.1"/>
    <property type="molecule type" value="Genomic_DNA"/>
</dbReference>
<accession>A0A8J7YHJ0</accession>
<evidence type="ECO:0000313" key="2">
    <source>
        <dbReference type="EMBL" id="MBX0303114.1"/>
    </source>
</evidence>
<reference evidence="2" key="1">
    <citation type="submission" date="2021-06" db="EMBL/GenBank/DDBJ databases">
        <title>Halomicroarcula sp. F24A a new haloarchaeum isolated from saline soil.</title>
        <authorList>
            <person name="Duran-Viseras A."/>
            <person name="Sanchez-Porro C."/>
            <person name="Ventosa A."/>
        </authorList>
    </citation>
    <scope>NUCLEOTIDE SEQUENCE</scope>
    <source>
        <strain evidence="2">F24A</strain>
    </source>
</reference>
<protein>
    <submittedName>
        <fullName evidence="2">Uncharacterized protein</fullName>
    </submittedName>
</protein>
<gene>
    <name evidence="2" type="ORF">EGD98_05430</name>
</gene>
<organism evidence="2 3">
    <name type="scientific">Haloarcula salinisoli</name>
    <dbReference type="NCBI Taxonomy" id="2487746"/>
    <lineage>
        <taxon>Archaea</taxon>
        <taxon>Methanobacteriati</taxon>
        <taxon>Methanobacteriota</taxon>
        <taxon>Stenosarchaea group</taxon>
        <taxon>Halobacteria</taxon>
        <taxon>Halobacteriales</taxon>
        <taxon>Haloarculaceae</taxon>
        <taxon>Haloarcula</taxon>
    </lineage>
</organism>
<dbReference type="PROSITE" id="PS51257">
    <property type="entry name" value="PROKAR_LIPOPROTEIN"/>
    <property type="match status" value="1"/>
</dbReference>
<dbReference type="AlphaFoldDB" id="A0A8J7YHJ0"/>
<comment type="caution">
    <text evidence="2">The sequence shown here is derived from an EMBL/GenBank/DDBJ whole genome shotgun (WGS) entry which is preliminary data.</text>
</comment>
<feature type="region of interest" description="Disordered" evidence="1">
    <location>
        <begin position="24"/>
        <end position="81"/>
    </location>
</feature>
<sequence>MTRRTRRSILGAAGAVLLAGCSSDDEIADSNSEGSNGDTDSTSTPATDLDGSSSGELGGSSNGDSGGSSGGSSDDVSSSGNVTTLIDETQTAPDSGYYQWPFTINTEVELSLTAIVRSGPAVDIYLTTSAELEEYKQGNRFGFNSALSVENSTFAESTSVVSPRDDLVLLVDNSTAGEAEPPTDGVENPAEVEVELTATEV</sequence>
<proteinExistence type="predicted"/>
<dbReference type="RefSeq" id="WP_220587332.1">
    <property type="nucleotide sequence ID" value="NZ_RKLQ01000001.1"/>
</dbReference>